<dbReference type="OrthoDB" id="5292295at2"/>
<accession>A0A2S3X1F9</accession>
<evidence type="ECO:0000256" key="3">
    <source>
        <dbReference type="ARBA" id="ARBA00038412"/>
    </source>
</evidence>
<dbReference type="Gene3D" id="1.10.30.50">
    <property type="match status" value="1"/>
</dbReference>
<feature type="domain" description="HNH nuclease" evidence="6">
    <location>
        <begin position="43"/>
        <end position="99"/>
    </location>
</feature>
<evidence type="ECO:0000259" key="6">
    <source>
        <dbReference type="SMART" id="SM00507"/>
    </source>
</evidence>
<reference evidence="7 10" key="3">
    <citation type="submission" date="2019-12" db="EMBL/GenBank/DDBJ databases">
        <authorList>
            <person name="Woiski C."/>
        </authorList>
    </citation>
    <scope>NUCLEOTIDE SEQUENCE [LARGE SCALE GENOMIC DNA]</scope>
    <source>
        <strain evidence="7 10">BOE100</strain>
    </source>
</reference>
<dbReference type="RefSeq" id="WP_009685291.1">
    <property type="nucleotide sequence ID" value="NZ_BSKD01000002.1"/>
</dbReference>
<keyword evidence="1" id="KW-0540">Nuclease</keyword>
<dbReference type="Pfam" id="PF01844">
    <property type="entry name" value="HNH"/>
    <property type="match status" value="1"/>
</dbReference>
<dbReference type="InterPro" id="IPR003615">
    <property type="entry name" value="HNH_nuc"/>
</dbReference>
<evidence type="ECO:0000313" key="8">
    <source>
        <dbReference type="EMBL" id="POG09421.1"/>
    </source>
</evidence>
<dbReference type="PANTHER" id="PTHR41286:SF1">
    <property type="entry name" value="HNH NUCLEASE YAJD-RELATED"/>
    <property type="match status" value="1"/>
</dbReference>
<evidence type="ECO:0000256" key="5">
    <source>
        <dbReference type="SAM" id="MobiDB-lite"/>
    </source>
</evidence>
<dbReference type="EMBL" id="MINH01000019">
    <property type="protein sequence ID" value="POG09421.1"/>
    <property type="molecule type" value="Genomic_DNA"/>
</dbReference>
<dbReference type="GO" id="GO:0004519">
    <property type="term" value="F:endonuclease activity"/>
    <property type="evidence" value="ECO:0007669"/>
    <property type="project" value="UniProtKB-KW"/>
</dbReference>
<keyword evidence="8" id="KW-0255">Endonuclease</keyword>
<dbReference type="AlphaFoldDB" id="A0A2S3X1F9"/>
<dbReference type="PANTHER" id="PTHR41286">
    <property type="entry name" value="HNH NUCLEASE YAJD-RELATED"/>
    <property type="match status" value="1"/>
</dbReference>
<evidence type="ECO:0000256" key="4">
    <source>
        <dbReference type="ARBA" id="ARBA00040194"/>
    </source>
</evidence>
<dbReference type="GO" id="GO:0016787">
    <property type="term" value="F:hydrolase activity"/>
    <property type="evidence" value="ECO:0007669"/>
    <property type="project" value="UniProtKB-KW"/>
</dbReference>
<evidence type="ECO:0000256" key="2">
    <source>
        <dbReference type="ARBA" id="ARBA00022801"/>
    </source>
</evidence>
<protein>
    <recommendedName>
        <fullName evidence="4">Putative HNH nuclease YajD</fullName>
    </recommendedName>
</protein>
<name>A0A2S3X1F9_PSEPU</name>
<feature type="compositionally biased region" description="Polar residues" evidence="5">
    <location>
        <begin position="13"/>
        <end position="22"/>
    </location>
</feature>
<feature type="region of interest" description="Disordered" evidence="5">
    <location>
        <begin position="1"/>
        <end position="22"/>
    </location>
</feature>
<evidence type="ECO:0000313" key="10">
    <source>
        <dbReference type="Proteomes" id="UP000442695"/>
    </source>
</evidence>
<dbReference type="Proteomes" id="UP000237230">
    <property type="component" value="Unassembled WGS sequence"/>
</dbReference>
<evidence type="ECO:0000256" key="1">
    <source>
        <dbReference type="ARBA" id="ARBA00022722"/>
    </source>
</evidence>
<gene>
    <name evidence="8" type="ORF">BGP84_06640</name>
    <name evidence="7" type="ORF">GN299_01350</name>
</gene>
<proteinExistence type="inferred from homology"/>
<dbReference type="GO" id="GO:0008270">
    <property type="term" value="F:zinc ion binding"/>
    <property type="evidence" value="ECO:0007669"/>
    <property type="project" value="InterPro"/>
</dbReference>
<dbReference type="CDD" id="cd00085">
    <property type="entry name" value="HNHc"/>
    <property type="match status" value="1"/>
</dbReference>
<sequence>MARLTSLKPPMQAQPSRLATVNPESWRTAKGTAAQRGYGYKWQVARAEWLQANPLCVYCQREGRVTAGTVVDHIVPHRGDMKLFWSRSNWQTLCRHCHDVVKAAEEAAGQIG</sequence>
<comment type="caution">
    <text evidence="8">The sequence shown here is derived from an EMBL/GenBank/DDBJ whole genome shotgun (WGS) entry which is preliminary data.</text>
</comment>
<dbReference type="GO" id="GO:0003676">
    <property type="term" value="F:nucleic acid binding"/>
    <property type="evidence" value="ECO:0007669"/>
    <property type="project" value="InterPro"/>
</dbReference>
<keyword evidence="2" id="KW-0378">Hydrolase</keyword>
<dbReference type="Proteomes" id="UP000442695">
    <property type="component" value="Unassembled WGS sequence"/>
</dbReference>
<dbReference type="EMBL" id="WOWR01000001">
    <property type="protein sequence ID" value="KAF0256822.1"/>
    <property type="molecule type" value="Genomic_DNA"/>
</dbReference>
<evidence type="ECO:0000313" key="9">
    <source>
        <dbReference type="Proteomes" id="UP000237230"/>
    </source>
</evidence>
<dbReference type="SMART" id="SM00507">
    <property type="entry name" value="HNHc"/>
    <property type="match status" value="1"/>
</dbReference>
<organism evidence="8 9">
    <name type="scientific">Pseudomonas putida</name>
    <name type="common">Arthrobacter siderocapsulatus</name>
    <dbReference type="NCBI Taxonomy" id="303"/>
    <lineage>
        <taxon>Bacteria</taxon>
        <taxon>Pseudomonadati</taxon>
        <taxon>Pseudomonadota</taxon>
        <taxon>Gammaproteobacteria</taxon>
        <taxon>Pseudomonadales</taxon>
        <taxon>Pseudomonadaceae</taxon>
        <taxon>Pseudomonas</taxon>
    </lineage>
</organism>
<comment type="similarity">
    <text evidence="3">Belongs to the HNH nuclease family.</text>
</comment>
<dbReference type="InterPro" id="IPR002711">
    <property type="entry name" value="HNH"/>
</dbReference>
<dbReference type="GO" id="GO:0005829">
    <property type="term" value="C:cytosol"/>
    <property type="evidence" value="ECO:0007669"/>
    <property type="project" value="TreeGrafter"/>
</dbReference>
<reference evidence="8 9" key="1">
    <citation type="submission" date="2016-08" db="EMBL/GenBank/DDBJ databases">
        <authorList>
            <person name="Seilhamer J.J."/>
        </authorList>
    </citation>
    <scope>NUCLEOTIDE SEQUENCE [LARGE SCALE GENOMIC DNA]</scope>
    <source>
        <strain evidence="8 9">KH-21-114</strain>
    </source>
</reference>
<reference evidence="8 9" key="2">
    <citation type="submission" date="2018-03" db="EMBL/GenBank/DDBJ databases">
        <title>Draft genome of Pseudomonas putida strain KH-21-114.</title>
        <authorList>
            <person name="Yoshizawa S."/>
            <person name="Khan N.H."/>
            <person name="Nishimura M."/>
            <person name="Chiura H.X."/>
            <person name="Ogura Y."/>
            <person name="Hayashi T."/>
            <person name="Kogure K."/>
        </authorList>
    </citation>
    <scope>NUCLEOTIDE SEQUENCE [LARGE SCALE GENOMIC DNA]</scope>
    <source>
        <strain evidence="8 9">KH-21-114</strain>
    </source>
</reference>
<evidence type="ECO:0000313" key="7">
    <source>
        <dbReference type="EMBL" id="KAF0256822.1"/>
    </source>
</evidence>